<dbReference type="Gene3D" id="3.30.200.20">
    <property type="entry name" value="Phosphorylase Kinase, domain 1"/>
    <property type="match status" value="1"/>
</dbReference>
<evidence type="ECO:0000313" key="14">
    <source>
        <dbReference type="Proteomes" id="UP000002051"/>
    </source>
</evidence>
<reference evidence="13" key="3">
    <citation type="submission" date="2015-04" db="UniProtKB">
        <authorList>
            <consortium name="EnsemblPlants"/>
        </authorList>
    </citation>
    <scope>IDENTIFICATION</scope>
    <source>
        <strain evidence="13">cv. Jemalong A17</strain>
    </source>
</reference>
<reference evidence="12 14" key="2">
    <citation type="journal article" date="2014" name="BMC Genomics">
        <title>An improved genome release (version Mt4.0) for the model legume Medicago truncatula.</title>
        <authorList>
            <person name="Tang H."/>
            <person name="Krishnakumar V."/>
            <person name="Bidwell S."/>
            <person name="Rosen B."/>
            <person name="Chan A."/>
            <person name="Zhou S."/>
            <person name="Gentzbittel L."/>
            <person name="Childs K.L."/>
            <person name="Yandell M."/>
            <person name="Gundlach H."/>
            <person name="Mayer K.F."/>
            <person name="Schwartz D.C."/>
            <person name="Town C.D."/>
        </authorList>
    </citation>
    <scope>GENOME REANNOTATION</scope>
    <source>
        <strain evidence="13 14">cv. Jemalong A17</strain>
    </source>
</reference>
<keyword evidence="8" id="KW-0325">Glycoprotein</keyword>
<dbReference type="InterPro" id="IPR001611">
    <property type="entry name" value="Leu-rich_rpt"/>
</dbReference>
<feature type="transmembrane region" description="Helical" evidence="10">
    <location>
        <begin position="267"/>
        <end position="290"/>
    </location>
</feature>
<dbReference type="AlphaFoldDB" id="G7J894"/>
<evidence type="ECO:0000256" key="6">
    <source>
        <dbReference type="ARBA" id="ARBA00022989"/>
    </source>
</evidence>
<evidence type="ECO:0000256" key="8">
    <source>
        <dbReference type="ARBA" id="ARBA00023180"/>
    </source>
</evidence>
<dbReference type="SUPFAM" id="SSF56112">
    <property type="entry name" value="Protein kinase-like (PK-like)"/>
    <property type="match status" value="1"/>
</dbReference>
<dbReference type="InterPro" id="IPR001245">
    <property type="entry name" value="Ser-Thr/Tyr_kinase_cat_dom"/>
</dbReference>
<dbReference type="InterPro" id="IPR051809">
    <property type="entry name" value="Plant_receptor-like_S/T_kinase"/>
</dbReference>
<keyword evidence="12" id="KW-0808">Transferase</keyword>
<name>G7J894_MEDTR</name>
<dbReference type="PROSITE" id="PS00107">
    <property type="entry name" value="PROTEIN_KINASE_ATP"/>
    <property type="match status" value="1"/>
</dbReference>
<evidence type="ECO:0000256" key="7">
    <source>
        <dbReference type="ARBA" id="ARBA00023136"/>
    </source>
</evidence>
<feature type="domain" description="Protein kinase" evidence="11">
    <location>
        <begin position="316"/>
        <end position="416"/>
    </location>
</feature>
<keyword evidence="5" id="KW-0677">Repeat</keyword>
<dbReference type="eggNOG" id="ENOG502RMH3">
    <property type="taxonomic scope" value="Eukaryota"/>
</dbReference>
<dbReference type="PaxDb" id="3880-AES72592"/>
<keyword evidence="12" id="KW-0675">Receptor</keyword>
<dbReference type="HOGENOM" id="CLU_661182_0_0_1"/>
<keyword evidence="6 10" id="KW-1133">Transmembrane helix</keyword>
<evidence type="ECO:0000256" key="3">
    <source>
        <dbReference type="ARBA" id="ARBA00022692"/>
    </source>
</evidence>
<keyword evidence="9" id="KW-0067">ATP-binding</keyword>
<gene>
    <name evidence="12" type="ordered locus">MTR_3g092360</name>
</gene>
<proteinExistence type="predicted"/>
<feature type="transmembrane region" description="Helical" evidence="10">
    <location>
        <begin position="378"/>
        <end position="398"/>
    </location>
</feature>
<evidence type="ECO:0000256" key="1">
    <source>
        <dbReference type="ARBA" id="ARBA00004370"/>
    </source>
</evidence>
<dbReference type="EnsemblPlants" id="AES72592">
    <property type="protein sequence ID" value="AES72592"/>
    <property type="gene ID" value="MTR_3g092360"/>
</dbReference>
<dbReference type="InterPro" id="IPR032675">
    <property type="entry name" value="LRR_dom_sf"/>
</dbReference>
<dbReference type="PROSITE" id="PS50011">
    <property type="entry name" value="PROTEIN_KINASE_DOM"/>
    <property type="match status" value="1"/>
</dbReference>
<keyword evidence="14" id="KW-1185">Reference proteome</keyword>
<dbReference type="Gene3D" id="3.80.10.10">
    <property type="entry name" value="Ribonuclease Inhibitor"/>
    <property type="match status" value="1"/>
</dbReference>
<dbReference type="PANTHER" id="PTHR27008">
    <property type="entry name" value="OS04G0122200 PROTEIN"/>
    <property type="match status" value="1"/>
</dbReference>
<evidence type="ECO:0000256" key="10">
    <source>
        <dbReference type="SAM" id="Phobius"/>
    </source>
</evidence>
<dbReference type="PANTHER" id="PTHR27008:SF605">
    <property type="entry name" value="PROTEIN KINASE DOMAIN-CONTAINING PROTEIN"/>
    <property type="match status" value="1"/>
</dbReference>
<sequence length="416" mass="46961">MCESVTDCYNNLKNLTHLTLGYNYLTSTTSLNFQFFDSLKNSTQLQVLMVNYNNLTGELPNSLSGSIPQGMQKFQNLTSTSLGQNYFTGVLPLELGTLKKLERLLMYQNRLSGEISDIFDNFTNLYILAIGNNQFSGRIPASIGQCTRLSIVDMEMNNLVGAIPMEIFQFNDLTTLNLQGNSLKGSIPPELKMEHLETMVISNNWLSGNIPKLEVINLEKLEYMVRLNLSFNDLEGDIPMKGVFMNLIMHKLGVTLYVAGKKHKRNILLPIILPITGSTVLFTSILYLLWLLSSTPLNWLPQNVSYSDIRLATNNFSDANLVGKGGFGSVYKGVLNISTYESQTTTLAVKVFDLQQSKASQSFCAECEALKNVRHRNLVKVITVRIFYYLIIFQYHYVGKYRNNNYISYLSIVSLN</sequence>
<dbReference type="InterPro" id="IPR017441">
    <property type="entry name" value="Protein_kinase_ATP_BS"/>
</dbReference>
<evidence type="ECO:0000256" key="4">
    <source>
        <dbReference type="ARBA" id="ARBA00022729"/>
    </source>
</evidence>
<evidence type="ECO:0000256" key="5">
    <source>
        <dbReference type="ARBA" id="ARBA00022737"/>
    </source>
</evidence>
<dbReference type="Pfam" id="PF07714">
    <property type="entry name" value="PK_Tyr_Ser-Thr"/>
    <property type="match status" value="1"/>
</dbReference>
<keyword evidence="12" id="KW-0418">Kinase</keyword>
<dbReference type="GO" id="GO:0005524">
    <property type="term" value="F:ATP binding"/>
    <property type="evidence" value="ECO:0007669"/>
    <property type="project" value="UniProtKB-UniRule"/>
</dbReference>
<reference evidence="12 14" key="1">
    <citation type="journal article" date="2011" name="Nature">
        <title>The Medicago genome provides insight into the evolution of rhizobial symbioses.</title>
        <authorList>
            <person name="Young N.D."/>
            <person name="Debelle F."/>
            <person name="Oldroyd G.E."/>
            <person name="Geurts R."/>
            <person name="Cannon S.B."/>
            <person name="Udvardi M.K."/>
            <person name="Benedito V.A."/>
            <person name="Mayer K.F."/>
            <person name="Gouzy J."/>
            <person name="Schoof H."/>
            <person name="Van de Peer Y."/>
            <person name="Proost S."/>
            <person name="Cook D.R."/>
            <person name="Meyers B.C."/>
            <person name="Spannagl M."/>
            <person name="Cheung F."/>
            <person name="De Mita S."/>
            <person name="Krishnakumar V."/>
            <person name="Gundlach H."/>
            <person name="Zhou S."/>
            <person name="Mudge J."/>
            <person name="Bharti A.K."/>
            <person name="Murray J.D."/>
            <person name="Naoumkina M.A."/>
            <person name="Rosen B."/>
            <person name="Silverstein K.A."/>
            <person name="Tang H."/>
            <person name="Rombauts S."/>
            <person name="Zhao P.X."/>
            <person name="Zhou P."/>
            <person name="Barbe V."/>
            <person name="Bardou P."/>
            <person name="Bechner M."/>
            <person name="Bellec A."/>
            <person name="Berger A."/>
            <person name="Berges H."/>
            <person name="Bidwell S."/>
            <person name="Bisseling T."/>
            <person name="Choisne N."/>
            <person name="Couloux A."/>
            <person name="Denny R."/>
            <person name="Deshpande S."/>
            <person name="Dai X."/>
            <person name="Doyle J.J."/>
            <person name="Dudez A.M."/>
            <person name="Farmer A.D."/>
            <person name="Fouteau S."/>
            <person name="Franken C."/>
            <person name="Gibelin C."/>
            <person name="Gish J."/>
            <person name="Goldstein S."/>
            <person name="Gonzalez A.J."/>
            <person name="Green P.J."/>
            <person name="Hallab A."/>
            <person name="Hartog M."/>
            <person name="Hua A."/>
            <person name="Humphray S.J."/>
            <person name="Jeong D.H."/>
            <person name="Jing Y."/>
            <person name="Jocker A."/>
            <person name="Kenton S.M."/>
            <person name="Kim D.J."/>
            <person name="Klee K."/>
            <person name="Lai H."/>
            <person name="Lang C."/>
            <person name="Lin S."/>
            <person name="Macmil S.L."/>
            <person name="Magdelenat G."/>
            <person name="Matthews L."/>
            <person name="McCorrison J."/>
            <person name="Monaghan E.L."/>
            <person name="Mun J.H."/>
            <person name="Najar F.Z."/>
            <person name="Nicholson C."/>
            <person name="Noirot C."/>
            <person name="O'Bleness M."/>
            <person name="Paule C.R."/>
            <person name="Poulain J."/>
            <person name="Prion F."/>
            <person name="Qin B."/>
            <person name="Qu C."/>
            <person name="Retzel E.F."/>
            <person name="Riddle C."/>
            <person name="Sallet E."/>
            <person name="Samain S."/>
            <person name="Samson N."/>
            <person name="Sanders I."/>
            <person name="Saurat O."/>
            <person name="Scarpelli C."/>
            <person name="Schiex T."/>
            <person name="Segurens B."/>
            <person name="Severin A.J."/>
            <person name="Sherrier D.J."/>
            <person name="Shi R."/>
            <person name="Sims S."/>
            <person name="Singer S.R."/>
            <person name="Sinharoy S."/>
            <person name="Sterck L."/>
            <person name="Viollet A."/>
            <person name="Wang B.B."/>
            <person name="Wang K."/>
            <person name="Wang M."/>
            <person name="Wang X."/>
            <person name="Warfsmann J."/>
            <person name="Weissenbach J."/>
            <person name="White D.D."/>
            <person name="White J.D."/>
            <person name="Wiley G.B."/>
            <person name="Wincker P."/>
            <person name="Xing Y."/>
            <person name="Yang L."/>
            <person name="Yao Z."/>
            <person name="Ying F."/>
            <person name="Zhai J."/>
            <person name="Zhou L."/>
            <person name="Zuber A."/>
            <person name="Denarie J."/>
            <person name="Dixon R.A."/>
            <person name="May G.D."/>
            <person name="Schwartz D.C."/>
            <person name="Rogers J."/>
            <person name="Quetier F."/>
            <person name="Town C.D."/>
            <person name="Roe B.A."/>
        </authorList>
    </citation>
    <scope>NUCLEOTIDE SEQUENCE [LARGE SCALE GENOMIC DNA]</scope>
    <source>
        <strain evidence="12">A17</strain>
        <strain evidence="13 14">cv. Jemalong A17</strain>
    </source>
</reference>
<dbReference type="InterPro" id="IPR000719">
    <property type="entry name" value="Prot_kinase_dom"/>
</dbReference>
<dbReference type="FunFam" id="3.80.10.10:FF:000041">
    <property type="entry name" value="LRR receptor-like serine/threonine-protein kinase ERECTA"/>
    <property type="match status" value="1"/>
</dbReference>
<keyword evidence="9" id="KW-0547">Nucleotide-binding</keyword>
<dbReference type="Proteomes" id="UP000002051">
    <property type="component" value="Chromosome 3"/>
</dbReference>
<evidence type="ECO:0000256" key="2">
    <source>
        <dbReference type="ARBA" id="ARBA00022614"/>
    </source>
</evidence>
<evidence type="ECO:0000256" key="9">
    <source>
        <dbReference type="PROSITE-ProRule" id="PRU10141"/>
    </source>
</evidence>
<keyword evidence="4" id="KW-0732">Signal</keyword>
<dbReference type="GO" id="GO:0004672">
    <property type="term" value="F:protein kinase activity"/>
    <property type="evidence" value="ECO:0007669"/>
    <property type="project" value="InterPro"/>
</dbReference>
<dbReference type="InterPro" id="IPR011009">
    <property type="entry name" value="Kinase-like_dom_sf"/>
</dbReference>
<comment type="subcellular location">
    <subcellularLocation>
        <location evidence="1">Membrane</location>
    </subcellularLocation>
</comment>
<protein>
    <submittedName>
        <fullName evidence="12">LRR receptor-like kinase family protein, putative</fullName>
    </submittedName>
</protein>
<evidence type="ECO:0000259" key="11">
    <source>
        <dbReference type="PROSITE" id="PS50011"/>
    </source>
</evidence>
<keyword evidence="3 10" id="KW-0812">Transmembrane</keyword>
<keyword evidence="2" id="KW-0433">Leucine-rich repeat</keyword>
<dbReference type="GO" id="GO:0016020">
    <property type="term" value="C:membrane"/>
    <property type="evidence" value="ECO:0007669"/>
    <property type="project" value="UniProtKB-SubCell"/>
</dbReference>
<accession>G7J894</accession>
<dbReference type="EMBL" id="CM001219">
    <property type="protein sequence ID" value="AES72592.1"/>
    <property type="molecule type" value="Genomic_DNA"/>
</dbReference>
<organism evidence="12 14">
    <name type="scientific">Medicago truncatula</name>
    <name type="common">Barrel medic</name>
    <name type="synonym">Medicago tribuloides</name>
    <dbReference type="NCBI Taxonomy" id="3880"/>
    <lineage>
        <taxon>Eukaryota</taxon>
        <taxon>Viridiplantae</taxon>
        <taxon>Streptophyta</taxon>
        <taxon>Embryophyta</taxon>
        <taxon>Tracheophyta</taxon>
        <taxon>Spermatophyta</taxon>
        <taxon>Magnoliopsida</taxon>
        <taxon>eudicotyledons</taxon>
        <taxon>Gunneridae</taxon>
        <taxon>Pentapetalae</taxon>
        <taxon>rosids</taxon>
        <taxon>fabids</taxon>
        <taxon>Fabales</taxon>
        <taxon>Fabaceae</taxon>
        <taxon>Papilionoideae</taxon>
        <taxon>50 kb inversion clade</taxon>
        <taxon>NPAAA clade</taxon>
        <taxon>Hologalegina</taxon>
        <taxon>IRL clade</taxon>
        <taxon>Trifolieae</taxon>
        <taxon>Medicago</taxon>
    </lineage>
</organism>
<dbReference type="SUPFAM" id="SSF52058">
    <property type="entry name" value="L domain-like"/>
    <property type="match status" value="1"/>
</dbReference>
<dbReference type="STRING" id="3880.G7J894"/>
<dbReference type="Pfam" id="PF00560">
    <property type="entry name" value="LRR_1"/>
    <property type="match status" value="2"/>
</dbReference>
<feature type="binding site" evidence="9">
    <location>
        <position position="350"/>
    </location>
    <ligand>
        <name>ATP</name>
        <dbReference type="ChEBI" id="CHEBI:30616"/>
    </ligand>
</feature>
<dbReference type="OMA" id="FMPRECA"/>
<evidence type="ECO:0000313" key="12">
    <source>
        <dbReference type="EMBL" id="AES72592.1"/>
    </source>
</evidence>
<evidence type="ECO:0000313" key="13">
    <source>
        <dbReference type="EnsemblPlants" id="AES72592"/>
    </source>
</evidence>
<keyword evidence="7 10" id="KW-0472">Membrane</keyword>